<keyword evidence="9" id="KW-1185">Reference proteome</keyword>
<dbReference type="EMBL" id="JARVKM010000068">
    <property type="protein sequence ID" value="KAK9771881.1"/>
    <property type="molecule type" value="Genomic_DNA"/>
</dbReference>
<dbReference type="InterPro" id="IPR036259">
    <property type="entry name" value="MFS_trans_sf"/>
</dbReference>
<evidence type="ECO:0000313" key="8">
    <source>
        <dbReference type="EMBL" id="KAK9771881.1"/>
    </source>
</evidence>
<evidence type="ECO:0000256" key="4">
    <source>
        <dbReference type="ARBA" id="ARBA00023136"/>
    </source>
</evidence>
<feature type="transmembrane region" description="Helical" evidence="6">
    <location>
        <begin position="86"/>
        <end position="105"/>
    </location>
</feature>
<dbReference type="Pfam" id="PF07690">
    <property type="entry name" value="MFS_1"/>
    <property type="match status" value="1"/>
</dbReference>
<feature type="transmembrane region" description="Helical" evidence="6">
    <location>
        <begin position="111"/>
        <end position="131"/>
    </location>
</feature>
<feature type="transmembrane region" description="Helical" evidence="6">
    <location>
        <begin position="413"/>
        <end position="437"/>
    </location>
</feature>
<name>A0ABR2XE57_9PEZI</name>
<evidence type="ECO:0000259" key="7">
    <source>
        <dbReference type="PROSITE" id="PS50850"/>
    </source>
</evidence>
<evidence type="ECO:0000256" key="5">
    <source>
        <dbReference type="SAM" id="MobiDB-lite"/>
    </source>
</evidence>
<proteinExistence type="predicted"/>
<feature type="region of interest" description="Disordered" evidence="5">
    <location>
        <begin position="515"/>
        <end position="555"/>
    </location>
</feature>
<feature type="compositionally biased region" description="Polar residues" evidence="5">
    <location>
        <begin position="545"/>
        <end position="555"/>
    </location>
</feature>
<accession>A0ABR2XE57</accession>
<keyword evidence="4 6" id="KW-0472">Membrane</keyword>
<dbReference type="Gene3D" id="1.20.1720.10">
    <property type="entry name" value="Multidrug resistance protein D"/>
    <property type="match status" value="1"/>
</dbReference>
<keyword evidence="3 6" id="KW-1133">Transmembrane helix</keyword>
<feature type="transmembrane region" description="Helical" evidence="6">
    <location>
        <begin position="380"/>
        <end position="401"/>
    </location>
</feature>
<evidence type="ECO:0000256" key="2">
    <source>
        <dbReference type="ARBA" id="ARBA00022692"/>
    </source>
</evidence>
<protein>
    <submittedName>
        <fullName evidence="8">Major facilitator superfamily (MFS) profile domain-containing protein</fullName>
    </submittedName>
</protein>
<gene>
    <name evidence="8" type="ORF">SCAR479_11362</name>
</gene>
<dbReference type="InterPro" id="IPR020846">
    <property type="entry name" value="MFS_dom"/>
</dbReference>
<dbReference type="PANTHER" id="PTHR23501:SF198">
    <property type="entry name" value="AZOLE RESISTANCE PROTEIN 1-RELATED"/>
    <property type="match status" value="1"/>
</dbReference>
<feature type="transmembrane region" description="Helical" evidence="6">
    <location>
        <begin position="355"/>
        <end position="374"/>
    </location>
</feature>
<evidence type="ECO:0000256" key="1">
    <source>
        <dbReference type="ARBA" id="ARBA00004141"/>
    </source>
</evidence>
<dbReference type="CDD" id="cd17502">
    <property type="entry name" value="MFS_Azr1_MDR_like"/>
    <property type="match status" value="1"/>
</dbReference>
<dbReference type="Gene3D" id="1.20.1250.20">
    <property type="entry name" value="MFS general substrate transporter like domains"/>
    <property type="match status" value="1"/>
</dbReference>
<comment type="caution">
    <text evidence="8">The sequence shown here is derived from an EMBL/GenBank/DDBJ whole genome shotgun (WGS) entry which is preliminary data.</text>
</comment>
<feature type="transmembrane region" description="Helical" evidence="6">
    <location>
        <begin position="319"/>
        <end position="343"/>
    </location>
</feature>
<feature type="transmembrane region" description="Helical" evidence="6">
    <location>
        <begin position="171"/>
        <end position="194"/>
    </location>
</feature>
<dbReference type="Proteomes" id="UP001465668">
    <property type="component" value="Unassembled WGS sequence"/>
</dbReference>
<evidence type="ECO:0000256" key="6">
    <source>
        <dbReference type="SAM" id="Phobius"/>
    </source>
</evidence>
<dbReference type="InterPro" id="IPR011701">
    <property type="entry name" value="MFS"/>
</dbReference>
<reference evidence="8 9" key="1">
    <citation type="submission" date="2024-02" db="EMBL/GenBank/DDBJ databases">
        <title>First draft genome assembly of two strains of Seiridium cardinale.</title>
        <authorList>
            <person name="Emiliani G."/>
            <person name="Scali E."/>
        </authorList>
    </citation>
    <scope>NUCLEOTIDE SEQUENCE [LARGE SCALE GENOMIC DNA]</scope>
    <source>
        <strain evidence="8 9">BM-138-000479</strain>
    </source>
</reference>
<feature type="transmembrane region" description="Helical" evidence="6">
    <location>
        <begin position="286"/>
        <end position="307"/>
    </location>
</feature>
<keyword evidence="2 6" id="KW-0812">Transmembrane</keyword>
<dbReference type="PROSITE" id="PS50850">
    <property type="entry name" value="MFS"/>
    <property type="match status" value="1"/>
</dbReference>
<evidence type="ECO:0000313" key="9">
    <source>
        <dbReference type="Proteomes" id="UP001465668"/>
    </source>
</evidence>
<feature type="transmembrane region" description="Helical" evidence="6">
    <location>
        <begin position="214"/>
        <end position="235"/>
    </location>
</feature>
<evidence type="ECO:0000256" key="3">
    <source>
        <dbReference type="ARBA" id="ARBA00022989"/>
    </source>
</evidence>
<dbReference type="SUPFAM" id="SSF103473">
    <property type="entry name" value="MFS general substrate transporter"/>
    <property type="match status" value="1"/>
</dbReference>
<feature type="transmembrane region" description="Helical" evidence="6">
    <location>
        <begin position="143"/>
        <end position="165"/>
    </location>
</feature>
<feature type="domain" description="Major facilitator superfamily (MFS) profile" evidence="7">
    <location>
        <begin position="21"/>
        <end position="476"/>
    </location>
</feature>
<feature type="transmembrane region" description="Helical" evidence="6">
    <location>
        <begin position="247"/>
        <end position="265"/>
    </location>
</feature>
<organism evidence="8 9">
    <name type="scientific">Seiridium cardinale</name>
    <dbReference type="NCBI Taxonomy" id="138064"/>
    <lineage>
        <taxon>Eukaryota</taxon>
        <taxon>Fungi</taxon>
        <taxon>Dikarya</taxon>
        <taxon>Ascomycota</taxon>
        <taxon>Pezizomycotina</taxon>
        <taxon>Sordariomycetes</taxon>
        <taxon>Xylariomycetidae</taxon>
        <taxon>Amphisphaeriales</taxon>
        <taxon>Sporocadaceae</taxon>
        <taxon>Seiridium</taxon>
    </lineage>
</organism>
<comment type="subcellular location">
    <subcellularLocation>
        <location evidence="1">Membrane</location>
        <topology evidence="1">Multi-pass membrane protein</topology>
    </subcellularLocation>
</comment>
<dbReference type="PANTHER" id="PTHR23501">
    <property type="entry name" value="MAJOR FACILITATOR SUPERFAMILY"/>
    <property type="match status" value="1"/>
</dbReference>
<sequence length="555" mass="57989">MLSQRNHGQDVQLGNGRLALILCGLCLAVFLTGMDQTILATATPVISNEFGALSDIAWWSNAYLLTLSSFQLFYGKLYSLYSIKFVYLAAIGLFEVGSLVCATAPNSVALIVGRAIAGLGAAGIFSGGILITTNIVPLSRRAGYLGIMSGAFGLAAIIGPFLGGVLTDRATWRWCFGINLPIGAVTALVCAMLVRIPSGKEGAKVGFLAKLLQLDIPGTVFIIASLICLLTALQWGGSTYFWNDGRIIALFVVFGILAIAFVVTQTTTVTGKASLIPPSLARNRDIWLAVSYAMCITGGVYVAVLYLPVWFQAVLRHSALSSAVMLTPLIAGYVVCSIIAGVLTSSIGYYSPAMVMGTVLAIAGAALLTTINLQTTTARIVGYQLLYGFGVGFGFGQPSYVVQTILPPADVPIGVTLVTLFQNLSASIFVAVAQSIFQSELRSRLASASGGADLTSLSSSGAVDFISSLPANEQQQAREAYSASLVQTMYISLALSAASTVGALCIRWGSMKKGNDQTQGVGEDEPPSNGLHETGGGQEKAIHAQASQTQGVNGD</sequence>